<gene>
    <name evidence="1" type="ORF">F1189_12240</name>
</gene>
<dbReference type="AlphaFoldDB" id="A0A5M6IU08"/>
<dbReference type="EMBL" id="VWPK01000017">
    <property type="protein sequence ID" value="KAA5611803.1"/>
    <property type="molecule type" value="Genomic_DNA"/>
</dbReference>
<sequence>MQPTHREAYPEEPARCAVCGGDAHAYGRAWRREKAISESFGPSESLSVQHSRAVCCACVHFAIGKTFHATIVRRGLQVKLWPQASWRSYSHIFSESLGHIIPRREDWRRVLTSPPGGRFMAVMTNTGMKNLVYRGLIAEDGDLFAMLVEDRAVWVNPRLLGDIVLAFEAALADGLRRDDLLSGDYSAASIFKVGRATWQVHEEAIGQFRRQSLHLLRLVHAIAASPAR</sequence>
<protein>
    <submittedName>
        <fullName evidence="1">Uncharacterized protein</fullName>
    </submittedName>
</protein>
<proteinExistence type="predicted"/>
<dbReference type="RefSeq" id="WP_150041037.1">
    <property type="nucleotide sequence ID" value="NZ_OW485605.1"/>
</dbReference>
<keyword evidence="2" id="KW-1185">Reference proteome</keyword>
<organism evidence="1 2">
    <name type="scientific">Rhodovastum atsumiense</name>
    <dbReference type="NCBI Taxonomy" id="504468"/>
    <lineage>
        <taxon>Bacteria</taxon>
        <taxon>Pseudomonadati</taxon>
        <taxon>Pseudomonadota</taxon>
        <taxon>Alphaproteobacteria</taxon>
        <taxon>Acetobacterales</taxon>
        <taxon>Acetobacteraceae</taxon>
        <taxon>Rhodovastum</taxon>
    </lineage>
</organism>
<dbReference type="OrthoDB" id="8479666at2"/>
<reference evidence="1 2" key="1">
    <citation type="submission" date="2019-09" db="EMBL/GenBank/DDBJ databases">
        <title>Genome sequence of Rhodovastum atsumiense, a diverse member of the Acetobacteraceae family of non-sulfur purple photosynthetic bacteria.</title>
        <authorList>
            <person name="Meyer T."/>
            <person name="Kyndt J."/>
        </authorList>
    </citation>
    <scope>NUCLEOTIDE SEQUENCE [LARGE SCALE GENOMIC DNA]</scope>
    <source>
        <strain evidence="1 2">DSM 21279</strain>
    </source>
</reference>
<evidence type="ECO:0000313" key="2">
    <source>
        <dbReference type="Proteomes" id="UP000325255"/>
    </source>
</evidence>
<evidence type="ECO:0000313" key="1">
    <source>
        <dbReference type="EMBL" id="KAA5611803.1"/>
    </source>
</evidence>
<accession>A0A5M6IU08</accession>
<dbReference type="Proteomes" id="UP000325255">
    <property type="component" value="Unassembled WGS sequence"/>
</dbReference>
<comment type="caution">
    <text evidence="1">The sequence shown here is derived from an EMBL/GenBank/DDBJ whole genome shotgun (WGS) entry which is preliminary data.</text>
</comment>
<name>A0A5M6IU08_9PROT</name>